<name>A0A4R6E3W6_SCAGO</name>
<dbReference type="Proteomes" id="UP000295530">
    <property type="component" value="Unassembled WGS sequence"/>
</dbReference>
<evidence type="ECO:0000256" key="1">
    <source>
        <dbReference type="ARBA" id="ARBA00023125"/>
    </source>
</evidence>
<gene>
    <name evidence="3" type="ORF">EC847_1178</name>
</gene>
<dbReference type="Pfam" id="PF00196">
    <property type="entry name" value="GerE"/>
    <property type="match status" value="1"/>
</dbReference>
<reference evidence="3 4" key="1">
    <citation type="submission" date="2019-03" db="EMBL/GenBank/DDBJ databases">
        <title>Genomic analyses of the natural microbiome of Caenorhabditis elegans.</title>
        <authorList>
            <person name="Samuel B."/>
        </authorList>
    </citation>
    <scope>NUCLEOTIDE SEQUENCE [LARGE SCALE GENOMIC DNA]</scope>
    <source>
        <strain evidence="3 4">BIGb0156</strain>
    </source>
</reference>
<evidence type="ECO:0000259" key="2">
    <source>
        <dbReference type="SMART" id="SM00421"/>
    </source>
</evidence>
<dbReference type="AlphaFoldDB" id="A0A4R6E3W6"/>
<dbReference type="EMBL" id="SNVX01000017">
    <property type="protein sequence ID" value="TDN51538.1"/>
    <property type="molecule type" value="Genomic_DNA"/>
</dbReference>
<sequence length="187" mass="21697">MNISFVSDNYYLCAGIESQVFDSHQIICKNDIDVYLQSYNPSNYLVVGIENLFLRDYFIKKVNTLSLKYMVLMQDIIKDHCFKIGDVVFSSMECSPHYIQKIVRYFPKPRQNVLTQRELDILDVFHLQNVKIARELDISQKTASGHRVNIQHKLRMKSKNTLAMLRIKTAISRSNGSHLHGLLSQQA</sequence>
<dbReference type="RefSeq" id="WP_125351780.1">
    <property type="nucleotide sequence ID" value="NZ_CACSIW010000004.1"/>
</dbReference>
<evidence type="ECO:0000313" key="4">
    <source>
        <dbReference type="Proteomes" id="UP000295530"/>
    </source>
</evidence>
<comment type="caution">
    <text evidence="3">The sequence shown here is derived from an EMBL/GenBank/DDBJ whole genome shotgun (WGS) entry which is preliminary data.</text>
</comment>
<evidence type="ECO:0000313" key="3">
    <source>
        <dbReference type="EMBL" id="TDN51538.1"/>
    </source>
</evidence>
<accession>A0A4R6E3W6</accession>
<dbReference type="OrthoDB" id="6614307at2"/>
<dbReference type="Gene3D" id="1.10.10.10">
    <property type="entry name" value="Winged helix-like DNA-binding domain superfamily/Winged helix DNA-binding domain"/>
    <property type="match status" value="1"/>
</dbReference>
<keyword evidence="4" id="KW-1185">Reference proteome</keyword>
<dbReference type="InterPro" id="IPR036388">
    <property type="entry name" value="WH-like_DNA-bd_sf"/>
</dbReference>
<dbReference type="SUPFAM" id="SSF46894">
    <property type="entry name" value="C-terminal effector domain of the bipartite response regulators"/>
    <property type="match status" value="1"/>
</dbReference>
<dbReference type="InterPro" id="IPR000792">
    <property type="entry name" value="Tscrpt_reg_LuxR_C"/>
</dbReference>
<dbReference type="GO" id="GO:0006355">
    <property type="term" value="P:regulation of DNA-templated transcription"/>
    <property type="evidence" value="ECO:0007669"/>
    <property type="project" value="InterPro"/>
</dbReference>
<feature type="domain" description="HTH luxR-type" evidence="2">
    <location>
        <begin position="111"/>
        <end position="166"/>
    </location>
</feature>
<keyword evidence="1" id="KW-0238">DNA-binding</keyword>
<dbReference type="InterPro" id="IPR016032">
    <property type="entry name" value="Sig_transdc_resp-reg_C-effctor"/>
</dbReference>
<dbReference type="GO" id="GO:0003677">
    <property type="term" value="F:DNA binding"/>
    <property type="evidence" value="ECO:0007669"/>
    <property type="project" value="UniProtKB-KW"/>
</dbReference>
<proteinExistence type="predicted"/>
<dbReference type="SMART" id="SM00421">
    <property type="entry name" value="HTH_LUXR"/>
    <property type="match status" value="1"/>
</dbReference>
<protein>
    <submittedName>
        <fullName evidence="3">Regulatory LuxR family protein</fullName>
    </submittedName>
</protein>
<organism evidence="3 4">
    <name type="scientific">Scandinavium goeteborgense</name>
    <dbReference type="NCBI Taxonomy" id="1851514"/>
    <lineage>
        <taxon>Bacteria</taxon>
        <taxon>Pseudomonadati</taxon>
        <taxon>Pseudomonadota</taxon>
        <taxon>Gammaproteobacteria</taxon>
        <taxon>Enterobacterales</taxon>
        <taxon>Enterobacteriaceae</taxon>
        <taxon>Scandinavium</taxon>
    </lineage>
</organism>